<evidence type="ECO:0000256" key="2">
    <source>
        <dbReference type="ARBA" id="ARBA00022475"/>
    </source>
</evidence>
<evidence type="ECO:0000256" key="3">
    <source>
        <dbReference type="ARBA" id="ARBA00022692"/>
    </source>
</evidence>
<feature type="transmembrane region" description="Helical" evidence="6">
    <location>
        <begin position="151"/>
        <end position="175"/>
    </location>
</feature>
<dbReference type="Pfam" id="PF03088">
    <property type="entry name" value="Str_synth"/>
    <property type="match status" value="1"/>
</dbReference>
<evidence type="ECO:0000256" key="5">
    <source>
        <dbReference type="ARBA" id="ARBA00023136"/>
    </source>
</evidence>
<keyword evidence="9" id="KW-1185">Reference proteome</keyword>
<evidence type="ECO:0000259" key="7">
    <source>
        <dbReference type="Pfam" id="PF03088"/>
    </source>
</evidence>
<evidence type="ECO:0000313" key="9">
    <source>
        <dbReference type="Proteomes" id="UP000326202"/>
    </source>
</evidence>
<comment type="subcellular location">
    <subcellularLocation>
        <location evidence="1">Cell membrane</location>
        <topology evidence="1">Multi-pass membrane protein</topology>
    </subcellularLocation>
</comment>
<dbReference type="FunFam" id="2.120.10.30:FF:000066">
    <property type="entry name" value="ABC transporter permease protein"/>
    <property type="match status" value="1"/>
</dbReference>
<dbReference type="GO" id="GO:0022857">
    <property type="term" value="F:transmembrane transporter activity"/>
    <property type="evidence" value="ECO:0007669"/>
    <property type="project" value="InterPro"/>
</dbReference>
<evidence type="ECO:0000256" key="1">
    <source>
        <dbReference type="ARBA" id="ARBA00004651"/>
    </source>
</evidence>
<feature type="transmembrane region" description="Helical" evidence="6">
    <location>
        <begin position="195"/>
        <end position="216"/>
    </location>
</feature>
<reference evidence="8 9" key="1">
    <citation type="submission" date="2019-08" db="EMBL/GenBank/DDBJ databases">
        <title>Hyperibacter terrae gen. nov., sp. nov. and Hyperibacter viscosus sp. nov., two new members in the family Rhodospirillaceae isolated from the rhizosphere of Hypericum perforatum.</title>
        <authorList>
            <person name="Noviana Z."/>
        </authorList>
    </citation>
    <scope>NUCLEOTIDE SEQUENCE [LARGE SCALE GENOMIC DNA]</scope>
    <source>
        <strain evidence="8 9">R5913</strain>
    </source>
</reference>
<feature type="transmembrane region" description="Helical" evidence="6">
    <location>
        <begin position="44"/>
        <end position="68"/>
    </location>
</feature>
<sequence>MPAAPLIDREPDMSLAEPVTYWRYRLIPDHVVGEILAKRWIDNAIPFFVLIIVVAGFSYLMPGFFSLGGLTTLTRQLGEFGLVVIAMTIVMLAGGIDLSVGSNFALANITALALLNVYELPLGVAFILTLAVGALVGLVNGILVGYLRLRAFLTTLVTLIIVRAVVDMLLLQLAVRISGGFIDSDLWDFLGDGTVLDIPFSFALFIVIALLTHIVLSRTRPGWQLMAVGGMRRSAYNVGIPVRRTICLAYVASGTLVALAGFLFAARLGGAGSDTGLGMEITALTAAVLGGNSLGGGRGSVAKAVFGAIIIMILINGLVRLGVPSGASSLVQGLILLAAVAIDVRWLKNRHKVLAKVYVSPTYQSLPATLGTARNSSSPYALNDKLRGVSPIGLGEIDGPEDVILDEEDHIYAGTRTGDIVRFLAPDYRRQEVFAHVGGRPLGMAFAKDGALLCCIGGMGLYRIGKDRQVAKLTDETNRTRFSVIDDSRLKLADDLDIAPDGRVFFSEATIRYEMHEWPVDCLESRGNGRIVCYDPNSNTTRTVLRNLIFPNGICMTHDGVSFLFAETWGCRVSRYYFDGPKAGTVEPVIPNLPGYPDNINRASDGSYWLALVGMRTPSLDLALRMPGFRRRMARRVAPDEWLFPNINTGCVIRFDEKGTILDVMWDLGGENHPMITSMREHKGHLYIGGILNNRIGRLPLEGFDPSWTGPASYWGRG</sequence>
<organism evidence="8 9">
    <name type="scientific">Hypericibacter terrae</name>
    <dbReference type="NCBI Taxonomy" id="2602015"/>
    <lineage>
        <taxon>Bacteria</taxon>
        <taxon>Pseudomonadati</taxon>
        <taxon>Pseudomonadota</taxon>
        <taxon>Alphaproteobacteria</taxon>
        <taxon>Rhodospirillales</taxon>
        <taxon>Dongiaceae</taxon>
        <taxon>Hypericibacter</taxon>
    </lineage>
</organism>
<dbReference type="KEGG" id="htq:FRZ44_05920"/>
<dbReference type="Pfam" id="PF02653">
    <property type="entry name" value="BPD_transp_2"/>
    <property type="match status" value="1"/>
</dbReference>
<dbReference type="InterPro" id="IPR001851">
    <property type="entry name" value="ABC_transp_permease"/>
</dbReference>
<keyword evidence="4 6" id="KW-1133">Transmembrane helix</keyword>
<feature type="transmembrane region" description="Helical" evidence="6">
    <location>
        <begin position="246"/>
        <end position="265"/>
    </location>
</feature>
<dbReference type="EMBL" id="CP042906">
    <property type="protein sequence ID" value="QEX15309.1"/>
    <property type="molecule type" value="Genomic_DNA"/>
</dbReference>
<keyword evidence="5 6" id="KW-0472">Membrane</keyword>
<evidence type="ECO:0000313" key="8">
    <source>
        <dbReference type="EMBL" id="QEX15309.1"/>
    </source>
</evidence>
<evidence type="ECO:0000256" key="6">
    <source>
        <dbReference type="SAM" id="Phobius"/>
    </source>
</evidence>
<dbReference type="GO" id="GO:0005886">
    <property type="term" value="C:plasma membrane"/>
    <property type="evidence" value="ECO:0007669"/>
    <property type="project" value="UniProtKB-SubCell"/>
</dbReference>
<accession>A0A5J6MD55</accession>
<dbReference type="AlphaFoldDB" id="A0A5J6MD55"/>
<dbReference type="Gene3D" id="2.120.10.30">
    <property type="entry name" value="TolB, C-terminal domain"/>
    <property type="match status" value="1"/>
</dbReference>
<dbReference type="Pfam" id="PF20067">
    <property type="entry name" value="SSL_N"/>
    <property type="match status" value="1"/>
</dbReference>
<keyword evidence="3 6" id="KW-0812">Transmembrane</keyword>
<name>A0A5J6MD55_9PROT</name>
<dbReference type="Proteomes" id="UP000326202">
    <property type="component" value="Chromosome"/>
</dbReference>
<proteinExistence type="predicted"/>
<feature type="domain" description="Strictosidine synthase conserved region" evidence="7">
    <location>
        <begin position="494"/>
        <end position="580"/>
    </location>
</feature>
<dbReference type="InterPro" id="IPR018119">
    <property type="entry name" value="Strictosidine_synth_cons-reg"/>
</dbReference>
<gene>
    <name evidence="8" type="ORF">FRZ44_05920</name>
</gene>
<protein>
    <submittedName>
        <fullName evidence="8">ABC transporter permease</fullName>
    </submittedName>
</protein>
<dbReference type="InterPro" id="IPR011042">
    <property type="entry name" value="6-blade_b-propeller_TolB-like"/>
</dbReference>
<dbReference type="CDD" id="cd06579">
    <property type="entry name" value="TM_PBP1_transp_AraH_like"/>
    <property type="match status" value="1"/>
</dbReference>
<keyword evidence="2" id="KW-1003">Cell membrane</keyword>
<feature type="transmembrane region" description="Helical" evidence="6">
    <location>
        <begin position="120"/>
        <end position="144"/>
    </location>
</feature>
<feature type="transmembrane region" description="Helical" evidence="6">
    <location>
        <begin position="277"/>
        <end position="297"/>
    </location>
</feature>
<evidence type="ECO:0000256" key="4">
    <source>
        <dbReference type="ARBA" id="ARBA00022989"/>
    </source>
</evidence>
<dbReference type="PANTHER" id="PTHR32196">
    <property type="entry name" value="ABC TRANSPORTER PERMEASE PROTEIN YPHD-RELATED-RELATED"/>
    <property type="match status" value="1"/>
</dbReference>
<feature type="transmembrane region" description="Helical" evidence="6">
    <location>
        <begin position="304"/>
        <end position="323"/>
    </location>
</feature>
<dbReference type="SUPFAM" id="SSF63829">
    <property type="entry name" value="Calcium-dependent phosphotriesterase"/>
    <property type="match status" value="1"/>
</dbReference>
<feature type="transmembrane region" description="Helical" evidence="6">
    <location>
        <begin position="80"/>
        <end position="100"/>
    </location>
</feature>